<reference evidence="6 7" key="1">
    <citation type="submission" date="2020-02" db="EMBL/GenBank/DDBJ databases">
        <authorList>
            <person name="Li X.-J."/>
            <person name="Han X.-M."/>
        </authorList>
    </citation>
    <scope>NUCLEOTIDE SEQUENCE [LARGE SCALE GENOMIC DNA]</scope>
    <source>
        <strain evidence="6 7">CCTCC AB 2017055</strain>
    </source>
</reference>
<sequence>MLAGAYRPDVRRDTNLDASADVGPPRTPPAVCCLLVDVDAFLSRAADAPDGWAERTRRSLDRMIAGHARGLGDARVEHLPPDEWLLTLSSPAADDLERRAREVAAGIHRAARHTADVTVTVAIGAPVAVTGADADAVAVATSSARQAHRAKLALGPDRVIPASAPSPGDVTAGHPSRSGQSPPDARAPHDAHREVARAIGRGESDRARRLLCDWFAAATAQASGDDELVRRWLLGQVLATTATLDGRLGVGTAADWMAVCEAVPYAALTELADLHEPGAVVAWVERVVDALALRHRRGLTRSPTLELIRRHVDEHFTDPDLRLKRVAATVGVSPFHVSHLFRSELGTTFRDYVTQRRVRRAQRLLEETRLGMAQVARASGFGTPVQLRRVLVRETGATPSETRRSAHSQP</sequence>
<keyword evidence="3" id="KW-0804">Transcription</keyword>
<keyword evidence="2" id="KW-0238">DNA-binding</keyword>
<dbReference type="EMBL" id="JAAGOA010000014">
    <property type="protein sequence ID" value="NEE02308.1"/>
    <property type="molecule type" value="Genomic_DNA"/>
</dbReference>
<feature type="domain" description="HTH araC/xylS-type" evidence="5">
    <location>
        <begin position="306"/>
        <end position="405"/>
    </location>
</feature>
<dbReference type="PANTHER" id="PTHR43280:SF2">
    <property type="entry name" value="HTH-TYPE TRANSCRIPTIONAL REGULATOR EXSA"/>
    <property type="match status" value="1"/>
</dbReference>
<keyword evidence="7" id="KW-1185">Reference proteome</keyword>
<dbReference type="SUPFAM" id="SSF46689">
    <property type="entry name" value="Homeodomain-like"/>
    <property type="match status" value="2"/>
</dbReference>
<dbReference type="InterPro" id="IPR009057">
    <property type="entry name" value="Homeodomain-like_sf"/>
</dbReference>
<gene>
    <name evidence="6" type="ORF">G1H10_19220</name>
</gene>
<dbReference type="InterPro" id="IPR018060">
    <property type="entry name" value="HTH_AraC"/>
</dbReference>
<organism evidence="6 7">
    <name type="scientific">Phytoactinopolyspora halotolerans</name>
    <dbReference type="NCBI Taxonomy" id="1981512"/>
    <lineage>
        <taxon>Bacteria</taxon>
        <taxon>Bacillati</taxon>
        <taxon>Actinomycetota</taxon>
        <taxon>Actinomycetes</taxon>
        <taxon>Jiangellales</taxon>
        <taxon>Jiangellaceae</taxon>
        <taxon>Phytoactinopolyspora</taxon>
    </lineage>
</organism>
<dbReference type="Gene3D" id="1.10.10.60">
    <property type="entry name" value="Homeodomain-like"/>
    <property type="match status" value="2"/>
</dbReference>
<dbReference type="Proteomes" id="UP000475214">
    <property type="component" value="Unassembled WGS sequence"/>
</dbReference>
<proteinExistence type="predicted"/>
<evidence type="ECO:0000256" key="3">
    <source>
        <dbReference type="ARBA" id="ARBA00023163"/>
    </source>
</evidence>
<dbReference type="PROSITE" id="PS01124">
    <property type="entry name" value="HTH_ARAC_FAMILY_2"/>
    <property type="match status" value="1"/>
</dbReference>
<keyword evidence="1" id="KW-0805">Transcription regulation</keyword>
<dbReference type="PANTHER" id="PTHR43280">
    <property type="entry name" value="ARAC-FAMILY TRANSCRIPTIONAL REGULATOR"/>
    <property type="match status" value="1"/>
</dbReference>
<dbReference type="GO" id="GO:0003700">
    <property type="term" value="F:DNA-binding transcription factor activity"/>
    <property type="evidence" value="ECO:0007669"/>
    <property type="project" value="InterPro"/>
</dbReference>
<name>A0A6L9SCK7_9ACTN</name>
<evidence type="ECO:0000256" key="4">
    <source>
        <dbReference type="SAM" id="MobiDB-lite"/>
    </source>
</evidence>
<dbReference type="Pfam" id="PF12833">
    <property type="entry name" value="HTH_18"/>
    <property type="match status" value="1"/>
</dbReference>
<feature type="region of interest" description="Disordered" evidence="4">
    <location>
        <begin position="157"/>
        <end position="192"/>
    </location>
</feature>
<dbReference type="SMART" id="SM00342">
    <property type="entry name" value="HTH_ARAC"/>
    <property type="match status" value="1"/>
</dbReference>
<comment type="caution">
    <text evidence="6">The sequence shown here is derived from an EMBL/GenBank/DDBJ whole genome shotgun (WGS) entry which is preliminary data.</text>
</comment>
<evidence type="ECO:0000259" key="5">
    <source>
        <dbReference type="PROSITE" id="PS01124"/>
    </source>
</evidence>
<dbReference type="AlphaFoldDB" id="A0A6L9SCK7"/>
<protein>
    <submittedName>
        <fullName evidence="6">Helix-turn-helix transcriptional regulator</fullName>
    </submittedName>
</protein>
<accession>A0A6L9SCK7</accession>
<evidence type="ECO:0000256" key="2">
    <source>
        <dbReference type="ARBA" id="ARBA00023125"/>
    </source>
</evidence>
<evidence type="ECO:0000313" key="7">
    <source>
        <dbReference type="Proteomes" id="UP000475214"/>
    </source>
</evidence>
<dbReference type="RefSeq" id="WP_163740756.1">
    <property type="nucleotide sequence ID" value="NZ_JAAGOA010000014.1"/>
</dbReference>
<evidence type="ECO:0000313" key="6">
    <source>
        <dbReference type="EMBL" id="NEE02308.1"/>
    </source>
</evidence>
<evidence type="ECO:0000256" key="1">
    <source>
        <dbReference type="ARBA" id="ARBA00023015"/>
    </source>
</evidence>
<dbReference type="GO" id="GO:0043565">
    <property type="term" value="F:sequence-specific DNA binding"/>
    <property type="evidence" value="ECO:0007669"/>
    <property type="project" value="InterPro"/>
</dbReference>